<dbReference type="SUPFAM" id="SSF88659">
    <property type="entry name" value="Sigma3 and sigma4 domains of RNA polymerase sigma factors"/>
    <property type="match status" value="1"/>
</dbReference>
<dbReference type="InterPro" id="IPR007630">
    <property type="entry name" value="RNA_pol_sigma70_r4"/>
</dbReference>
<dbReference type="InterPro" id="IPR013324">
    <property type="entry name" value="RNA_pol_sigma_r3/r4-like"/>
</dbReference>
<dbReference type="Gene3D" id="1.10.10.1250">
    <property type="entry name" value="RNA polymerase, subunit delta, N-terminal domain"/>
    <property type="match status" value="1"/>
</dbReference>
<dbReference type="InterPro" id="IPR007759">
    <property type="entry name" value="Asxl_HARE-HTH"/>
</dbReference>
<dbReference type="AlphaFoldDB" id="A0A1F5PMJ9"/>
<dbReference type="PRINTS" id="PR00046">
    <property type="entry name" value="SIGMA70FCT"/>
</dbReference>
<dbReference type="InterPro" id="IPR050239">
    <property type="entry name" value="Sigma-70_RNA_pol_init_factors"/>
</dbReference>
<protein>
    <recommendedName>
        <fullName evidence="2">HTH HARE-type domain-containing protein</fullName>
    </recommendedName>
</protein>
<sequence length="376" mass="43662">MPEQKKELNPESPKSGILDVVMESEHAHQLADFSPEIVMNELLALLKEREREIVGLRYGLADQKQATLEAIGNKLGLTRERVRQVEKDSLRQLRIHKQAESVLKPLDIVRKTIADHGGIFAEHALVDHLLMADKTDRSINALLFLLELHEAFDALEESDEYRTSWRIKEFEMEKLDRFHTQIKAILERSGAPADLNRIKSEFRESDVFRSDPQYYTDKVIENFLQITKHVRSNPFGEYGLHNWRVIRPKDVGDKAYLVLKHKKEPMHYTKITELINQHKFDARTAYKETVHNELIMDPRFVLVGRGIYALAEWGYKKGLVSDVIKDILSKANEPLERNKIIDEVLKHRFVRRNTILVGLANKKLFRKVGKSKYALA</sequence>
<dbReference type="Pfam" id="PF04545">
    <property type="entry name" value="Sigma70_r4"/>
    <property type="match status" value="1"/>
</dbReference>
<feature type="domain" description="HTH HARE-type" evidence="2">
    <location>
        <begin position="249"/>
        <end position="313"/>
    </location>
</feature>
<evidence type="ECO:0000313" key="3">
    <source>
        <dbReference type="EMBL" id="OGE90892.1"/>
    </source>
</evidence>
<evidence type="ECO:0000259" key="2">
    <source>
        <dbReference type="PROSITE" id="PS51913"/>
    </source>
</evidence>
<proteinExistence type="predicted"/>
<dbReference type="InterPro" id="IPR036388">
    <property type="entry name" value="WH-like_DNA-bd_sf"/>
</dbReference>
<dbReference type="PROSITE" id="PS51913">
    <property type="entry name" value="HTH_HARE"/>
    <property type="match status" value="1"/>
</dbReference>
<accession>A0A1F5PMJ9</accession>
<organism evidence="3 4">
    <name type="scientific">Candidatus Doudnabacteria bacterium RIFCSPHIGHO2_01_FULL_50_11</name>
    <dbReference type="NCBI Taxonomy" id="1817828"/>
    <lineage>
        <taxon>Bacteria</taxon>
        <taxon>Candidatus Doudnaibacteriota</taxon>
    </lineage>
</organism>
<comment type="caution">
    <text evidence="3">The sequence shown here is derived from an EMBL/GenBank/DDBJ whole genome shotgun (WGS) entry which is preliminary data.</text>
</comment>
<dbReference type="Gene3D" id="1.10.10.10">
    <property type="entry name" value="Winged helix-like DNA-binding domain superfamily/Winged helix DNA-binding domain"/>
    <property type="match status" value="1"/>
</dbReference>
<dbReference type="GO" id="GO:0003700">
    <property type="term" value="F:DNA-binding transcription factor activity"/>
    <property type="evidence" value="ECO:0007669"/>
    <property type="project" value="InterPro"/>
</dbReference>
<dbReference type="STRING" id="1817828.A2722_03945"/>
<evidence type="ECO:0000256" key="1">
    <source>
        <dbReference type="ARBA" id="ARBA00023163"/>
    </source>
</evidence>
<dbReference type="PANTHER" id="PTHR30603:SF47">
    <property type="entry name" value="RNA POLYMERASE SIGMA FACTOR SIGD, CHLOROPLASTIC"/>
    <property type="match status" value="1"/>
</dbReference>
<reference evidence="3 4" key="1">
    <citation type="journal article" date="2016" name="Nat. Commun.">
        <title>Thousands of microbial genomes shed light on interconnected biogeochemical processes in an aquifer system.</title>
        <authorList>
            <person name="Anantharaman K."/>
            <person name="Brown C.T."/>
            <person name="Hug L.A."/>
            <person name="Sharon I."/>
            <person name="Castelle C.J."/>
            <person name="Probst A.J."/>
            <person name="Thomas B.C."/>
            <person name="Singh A."/>
            <person name="Wilkins M.J."/>
            <person name="Karaoz U."/>
            <person name="Brodie E.L."/>
            <person name="Williams K.H."/>
            <person name="Hubbard S.S."/>
            <person name="Banfield J.F."/>
        </authorList>
    </citation>
    <scope>NUCLEOTIDE SEQUENCE [LARGE SCALE GENOMIC DNA]</scope>
</reference>
<keyword evidence="1" id="KW-0804">Transcription</keyword>
<dbReference type="PANTHER" id="PTHR30603">
    <property type="entry name" value="RNA POLYMERASE SIGMA FACTOR RPO"/>
    <property type="match status" value="1"/>
</dbReference>
<dbReference type="InterPro" id="IPR000943">
    <property type="entry name" value="RNA_pol_sigma70"/>
</dbReference>
<gene>
    <name evidence="3" type="ORF">A2722_03945</name>
</gene>
<dbReference type="EMBL" id="MFEO01000007">
    <property type="protein sequence ID" value="OGE90892.1"/>
    <property type="molecule type" value="Genomic_DNA"/>
</dbReference>
<dbReference type="Proteomes" id="UP000178377">
    <property type="component" value="Unassembled WGS sequence"/>
</dbReference>
<evidence type="ECO:0000313" key="4">
    <source>
        <dbReference type="Proteomes" id="UP000178377"/>
    </source>
</evidence>
<dbReference type="InterPro" id="IPR038087">
    <property type="entry name" value="RNAP_delta_N_dom_sf"/>
</dbReference>
<name>A0A1F5PMJ9_9BACT</name>
<dbReference type="GO" id="GO:0006352">
    <property type="term" value="P:DNA-templated transcription initiation"/>
    <property type="evidence" value="ECO:0007669"/>
    <property type="project" value="InterPro"/>
</dbReference>
<dbReference type="CDD" id="cd06171">
    <property type="entry name" value="Sigma70_r4"/>
    <property type="match status" value="1"/>
</dbReference>